<keyword evidence="3" id="KW-1185">Reference proteome</keyword>
<protein>
    <submittedName>
        <fullName evidence="2">Uncharacterized protein</fullName>
    </submittedName>
</protein>
<dbReference type="AlphaFoldDB" id="A0A7W0CJP2"/>
<dbReference type="EMBL" id="JACDUR010000003">
    <property type="protein sequence ID" value="MBA2892334.1"/>
    <property type="molecule type" value="Genomic_DNA"/>
</dbReference>
<evidence type="ECO:0000313" key="3">
    <source>
        <dbReference type="Proteomes" id="UP000530928"/>
    </source>
</evidence>
<comment type="caution">
    <text evidence="2">The sequence shown here is derived from an EMBL/GenBank/DDBJ whole genome shotgun (WGS) entry which is preliminary data.</text>
</comment>
<dbReference type="Proteomes" id="UP000530928">
    <property type="component" value="Unassembled WGS sequence"/>
</dbReference>
<feature type="signal peptide" evidence="1">
    <location>
        <begin position="1"/>
        <end position="24"/>
    </location>
</feature>
<evidence type="ECO:0000313" key="2">
    <source>
        <dbReference type="EMBL" id="MBA2892334.1"/>
    </source>
</evidence>
<gene>
    <name evidence="2" type="ORF">HNR30_003675</name>
</gene>
<evidence type="ECO:0000256" key="1">
    <source>
        <dbReference type="SAM" id="SignalP"/>
    </source>
</evidence>
<proteinExistence type="predicted"/>
<keyword evidence="1" id="KW-0732">Signal</keyword>
<reference evidence="2 3" key="1">
    <citation type="submission" date="2020-07" db="EMBL/GenBank/DDBJ databases">
        <title>Genomic Encyclopedia of Type Strains, Phase IV (KMG-IV): sequencing the most valuable type-strain genomes for metagenomic binning, comparative biology and taxonomic classification.</title>
        <authorList>
            <person name="Goeker M."/>
        </authorList>
    </citation>
    <scope>NUCLEOTIDE SEQUENCE [LARGE SCALE GENOMIC DNA]</scope>
    <source>
        <strain evidence="2 3">DSM 45533</strain>
    </source>
</reference>
<feature type="chain" id="PRO_5031532205" evidence="1">
    <location>
        <begin position="25"/>
        <end position="147"/>
    </location>
</feature>
<accession>A0A7W0CJP2</accession>
<dbReference type="RefSeq" id="WP_181611030.1">
    <property type="nucleotide sequence ID" value="NZ_BAABAM010000002.1"/>
</dbReference>
<sequence length="147" mass="16564">MKRLISIILTALALTALSAVPAHADYSRFNLRYIWLKEGPKAGGGSACVEQSISLGGTYRWRAFTKSGDHQYNMRHDWNNNQRDIDIAPGVYTWRDCITQRNGYYSLTASLKNDYIDYGTAYLTGKSLYVYNGGGWFTFGSTLEPLI</sequence>
<organism evidence="2 3">
    <name type="scientific">Nonomuraea soli</name>
    <dbReference type="NCBI Taxonomy" id="1032476"/>
    <lineage>
        <taxon>Bacteria</taxon>
        <taxon>Bacillati</taxon>
        <taxon>Actinomycetota</taxon>
        <taxon>Actinomycetes</taxon>
        <taxon>Streptosporangiales</taxon>
        <taxon>Streptosporangiaceae</taxon>
        <taxon>Nonomuraea</taxon>
    </lineage>
</organism>
<name>A0A7W0CJP2_9ACTN</name>